<evidence type="ECO:0000313" key="1">
    <source>
        <dbReference type="EMBL" id="PHQ51298.1"/>
    </source>
</evidence>
<gene>
    <name evidence="1" type="ORF">BLA24_16285</name>
</gene>
<organism evidence="1 2">
    <name type="scientific">Streptomyces cinnamoneus</name>
    <name type="common">Streptoverticillium cinnamoneum</name>
    <dbReference type="NCBI Taxonomy" id="53446"/>
    <lineage>
        <taxon>Bacteria</taxon>
        <taxon>Bacillati</taxon>
        <taxon>Actinomycetota</taxon>
        <taxon>Actinomycetes</taxon>
        <taxon>Kitasatosporales</taxon>
        <taxon>Streptomycetaceae</taxon>
        <taxon>Streptomyces</taxon>
        <taxon>Streptomyces cinnamoneus group</taxon>
    </lineage>
</organism>
<protein>
    <recommendedName>
        <fullName evidence="3">Major capsid protein</fullName>
    </recommendedName>
</protein>
<dbReference type="AlphaFoldDB" id="A0A2G1XJ65"/>
<dbReference type="OrthoDB" id="3987726at2"/>
<sequence length="295" mass="31707">MVTLHDAVQDNDFAISHIVASGALSLLRGATGLANTVHRDAQEEFRGGVGDKVRIRRPEILEAKNFAGSVNAMAKPIKENTVELEITDQPLVATDLTDREMRFSIADFETQVTGPQAAGVADYLEQHIANTISARSAANALGLITMDPKNPRMAIIDAMTYLDKARVSGTRYLAVDPDVKNALMKDDNFSQVSQAGTAESLRGGVIGSAYGFVVVFSPYMKGAVAYVESAFAMAVCQPVAVRGTFSSGGSDRGYAMRWLLDFNGDTLKQRSVMDCYVGSTVLDERRSVGLALKSV</sequence>
<accession>A0A2G1XJ65</accession>
<evidence type="ECO:0000313" key="2">
    <source>
        <dbReference type="Proteomes" id="UP000222531"/>
    </source>
</evidence>
<dbReference type="EMBL" id="NHZO01000147">
    <property type="protein sequence ID" value="PHQ51298.1"/>
    <property type="molecule type" value="Genomic_DNA"/>
</dbReference>
<reference evidence="1 2" key="1">
    <citation type="journal article" date="2017" name="Biochemistry">
        <title>Identification of the Biosynthetic Pathway for the Antibiotic Bicyclomycin.</title>
        <authorList>
            <person name="Patteson J."/>
            <person name="Cai W."/>
            <person name="Johnson R.A."/>
            <person name="Santa Maria K."/>
            <person name="Li B."/>
        </authorList>
    </citation>
    <scope>NUCLEOTIDE SEQUENCE [LARGE SCALE GENOMIC DNA]</scope>
    <source>
        <strain evidence="1 2">ATCC 21532</strain>
    </source>
</reference>
<dbReference type="RefSeq" id="WP_099199666.1">
    <property type="nucleotide sequence ID" value="NZ_NHZO01000147.1"/>
</dbReference>
<evidence type="ECO:0008006" key="3">
    <source>
        <dbReference type="Google" id="ProtNLM"/>
    </source>
</evidence>
<keyword evidence="2" id="KW-1185">Reference proteome</keyword>
<comment type="caution">
    <text evidence="1">The sequence shown here is derived from an EMBL/GenBank/DDBJ whole genome shotgun (WGS) entry which is preliminary data.</text>
</comment>
<proteinExistence type="predicted"/>
<name>A0A2G1XJ65_STRCJ</name>
<dbReference type="Proteomes" id="UP000222531">
    <property type="component" value="Unassembled WGS sequence"/>
</dbReference>